<evidence type="ECO:0000313" key="3">
    <source>
        <dbReference type="EMBL" id="MFD1611299.1"/>
    </source>
</evidence>
<accession>A0ABW4I2F7</accession>
<evidence type="ECO:0000259" key="2">
    <source>
        <dbReference type="Pfam" id="PF07589"/>
    </source>
</evidence>
<dbReference type="NCBIfam" id="TIGR02595">
    <property type="entry name" value="PEP_CTERM"/>
    <property type="match status" value="1"/>
</dbReference>
<proteinExistence type="predicted"/>
<dbReference type="Pfam" id="PF07589">
    <property type="entry name" value="PEP-CTERM"/>
    <property type="match status" value="1"/>
</dbReference>
<feature type="signal peptide" evidence="1">
    <location>
        <begin position="1"/>
        <end position="19"/>
    </location>
</feature>
<reference evidence="4" key="1">
    <citation type="journal article" date="2019" name="Int. J. Syst. Evol. Microbiol.">
        <title>The Global Catalogue of Microorganisms (GCM) 10K type strain sequencing project: providing services to taxonomists for standard genome sequencing and annotation.</title>
        <authorList>
            <consortium name="The Broad Institute Genomics Platform"/>
            <consortium name="The Broad Institute Genome Sequencing Center for Infectious Disease"/>
            <person name="Wu L."/>
            <person name="Ma J."/>
        </authorList>
    </citation>
    <scope>NUCLEOTIDE SEQUENCE [LARGE SCALE GENOMIC DNA]</scope>
    <source>
        <strain evidence="4">CGMCC 1.16275</strain>
    </source>
</reference>
<evidence type="ECO:0000313" key="4">
    <source>
        <dbReference type="Proteomes" id="UP001597115"/>
    </source>
</evidence>
<feature type="chain" id="PRO_5046991052" evidence="1">
    <location>
        <begin position="20"/>
        <end position="224"/>
    </location>
</feature>
<keyword evidence="4" id="KW-1185">Reference proteome</keyword>
<feature type="domain" description="Ice-binding protein C-terminal" evidence="2">
    <location>
        <begin position="192"/>
        <end position="215"/>
    </location>
</feature>
<dbReference type="NCBIfam" id="NF035944">
    <property type="entry name" value="PEPxxWA-CTERM"/>
    <property type="match status" value="1"/>
</dbReference>
<gene>
    <name evidence="3" type="ORF">ACFSCW_05725</name>
</gene>
<protein>
    <submittedName>
        <fullName evidence="3">PEPxxWA-CTERM sorting domain-containing protein</fullName>
    </submittedName>
</protein>
<evidence type="ECO:0000256" key="1">
    <source>
        <dbReference type="SAM" id="SignalP"/>
    </source>
</evidence>
<name>A0ABW4I2F7_9SPHN</name>
<sequence length="224" mass="23068">MKKLAFAVSAILATSPAFAAQVLPGDGIGGNPGAAIDNTFDVSTRGTLLASSSVSGTALTFAGTFNSAVYRNTDGNIDFYFQVVRTGAGSAGNNAIQSFTVQNFGGYDIFAFRDGSFNQAGFLAPNNPGTFTSVATRSFDGNVAGVNFGSNNLVGTENSTTYILRTNARGFTAGTFGVIDGSTLQGVTFAPAVPEPATWAMMVGGFGMLGFSVRRSRRAKTVLA</sequence>
<organism evidence="3 4">
    <name type="scientific">Sphingomonas tabacisoli</name>
    <dbReference type="NCBI Taxonomy" id="2249466"/>
    <lineage>
        <taxon>Bacteria</taxon>
        <taxon>Pseudomonadati</taxon>
        <taxon>Pseudomonadota</taxon>
        <taxon>Alphaproteobacteria</taxon>
        <taxon>Sphingomonadales</taxon>
        <taxon>Sphingomonadaceae</taxon>
        <taxon>Sphingomonas</taxon>
    </lineage>
</organism>
<dbReference type="RefSeq" id="WP_380887783.1">
    <property type="nucleotide sequence ID" value="NZ_JBHUDY010000001.1"/>
</dbReference>
<dbReference type="Proteomes" id="UP001597115">
    <property type="component" value="Unassembled WGS sequence"/>
</dbReference>
<comment type="caution">
    <text evidence="3">The sequence shown here is derived from an EMBL/GenBank/DDBJ whole genome shotgun (WGS) entry which is preliminary data.</text>
</comment>
<dbReference type="EMBL" id="JBHUDY010000001">
    <property type="protein sequence ID" value="MFD1611299.1"/>
    <property type="molecule type" value="Genomic_DNA"/>
</dbReference>
<keyword evidence="1" id="KW-0732">Signal</keyword>
<dbReference type="InterPro" id="IPR013424">
    <property type="entry name" value="Ice-binding_C"/>
</dbReference>